<accession>A0A3S4ZUK9</accession>
<organism evidence="2 3">
    <name type="scientific">Protopolystoma xenopodis</name>
    <dbReference type="NCBI Taxonomy" id="117903"/>
    <lineage>
        <taxon>Eukaryota</taxon>
        <taxon>Metazoa</taxon>
        <taxon>Spiralia</taxon>
        <taxon>Lophotrochozoa</taxon>
        <taxon>Platyhelminthes</taxon>
        <taxon>Monogenea</taxon>
        <taxon>Polyopisthocotylea</taxon>
        <taxon>Polystomatidea</taxon>
        <taxon>Polystomatidae</taxon>
        <taxon>Protopolystoma</taxon>
    </lineage>
</organism>
<dbReference type="EMBL" id="CAAALY010045300">
    <property type="protein sequence ID" value="VEL20207.1"/>
    <property type="molecule type" value="Genomic_DNA"/>
</dbReference>
<sequence length="162" mass="17877">MKLGKGKSSRGIVGDLLVISFFKNIEWGNFLLPYSPAHRGSLFFCCYAKEIQASKSTSRDLRHPPLAKFNYKAPSKDTLSPSFCASICRSELYLVRHSGISTYRKAEDRIEHPKHGEAVSFVFALLEPAPVVHNNVSTVKPPSYTSGLPLSSTQTVDPATMT</sequence>
<evidence type="ECO:0000256" key="1">
    <source>
        <dbReference type="SAM" id="MobiDB-lite"/>
    </source>
</evidence>
<dbReference type="AlphaFoldDB" id="A0A3S4ZUK9"/>
<evidence type="ECO:0000313" key="3">
    <source>
        <dbReference type="Proteomes" id="UP000784294"/>
    </source>
</evidence>
<dbReference type="Proteomes" id="UP000784294">
    <property type="component" value="Unassembled WGS sequence"/>
</dbReference>
<evidence type="ECO:0000313" key="2">
    <source>
        <dbReference type="EMBL" id="VEL20207.1"/>
    </source>
</evidence>
<feature type="region of interest" description="Disordered" evidence="1">
    <location>
        <begin position="143"/>
        <end position="162"/>
    </location>
</feature>
<protein>
    <submittedName>
        <fullName evidence="2">Uncharacterized protein</fullName>
    </submittedName>
</protein>
<keyword evidence="3" id="KW-1185">Reference proteome</keyword>
<reference evidence="2" key="1">
    <citation type="submission" date="2018-11" db="EMBL/GenBank/DDBJ databases">
        <authorList>
            <consortium name="Pathogen Informatics"/>
        </authorList>
    </citation>
    <scope>NUCLEOTIDE SEQUENCE</scope>
</reference>
<gene>
    <name evidence="2" type="ORF">PXEA_LOCUS13647</name>
</gene>
<name>A0A3S4ZUK9_9PLAT</name>
<proteinExistence type="predicted"/>
<comment type="caution">
    <text evidence="2">The sequence shown here is derived from an EMBL/GenBank/DDBJ whole genome shotgun (WGS) entry which is preliminary data.</text>
</comment>